<name>A0A979FR31_HYAAZ</name>
<dbReference type="KEGG" id="hazt:125178575"/>
<evidence type="ECO:0000313" key="3">
    <source>
        <dbReference type="RefSeq" id="XP_047738635.1"/>
    </source>
</evidence>
<protein>
    <submittedName>
        <fullName evidence="3">Uncharacterized protein LOC125178575</fullName>
    </submittedName>
</protein>
<keyword evidence="2" id="KW-1185">Reference proteome</keyword>
<dbReference type="GeneID" id="125178575"/>
<accession>A0A979FR31</accession>
<feature type="compositionally biased region" description="Polar residues" evidence="1">
    <location>
        <begin position="130"/>
        <end position="139"/>
    </location>
</feature>
<feature type="region of interest" description="Disordered" evidence="1">
    <location>
        <begin position="125"/>
        <end position="150"/>
    </location>
</feature>
<organism evidence="2 3">
    <name type="scientific">Hyalella azteca</name>
    <name type="common">Amphipod</name>
    <dbReference type="NCBI Taxonomy" id="294128"/>
    <lineage>
        <taxon>Eukaryota</taxon>
        <taxon>Metazoa</taxon>
        <taxon>Ecdysozoa</taxon>
        <taxon>Arthropoda</taxon>
        <taxon>Crustacea</taxon>
        <taxon>Multicrustacea</taxon>
        <taxon>Malacostraca</taxon>
        <taxon>Eumalacostraca</taxon>
        <taxon>Peracarida</taxon>
        <taxon>Amphipoda</taxon>
        <taxon>Senticaudata</taxon>
        <taxon>Talitrida</taxon>
        <taxon>Talitroidea</taxon>
        <taxon>Hyalellidae</taxon>
        <taxon>Hyalella</taxon>
    </lineage>
</organism>
<feature type="compositionally biased region" description="Basic residues" evidence="1">
    <location>
        <begin position="140"/>
        <end position="150"/>
    </location>
</feature>
<dbReference type="Proteomes" id="UP000694843">
    <property type="component" value="Unplaced"/>
</dbReference>
<evidence type="ECO:0000313" key="2">
    <source>
        <dbReference type="Proteomes" id="UP000694843"/>
    </source>
</evidence>
<reference evidence="3" key="1">
    <citation type="submission" date="2025-08" db="UniProtKB">
        <authorList>
            <consortium name="RefSeq"/>
        </authorList>
    </citation>
    <scope>IDENTIFICATION</scope>
    <source>
        <tissue evidence="3">Whole organism</tissue>
    </source>
</reference>
<gene>
    <name evidence="3" type="primary">LOC125178575</name>
</gene>
<dbReference type="RefSeq" id="XP_047738635.1">
    <property type="nucleotide sequence ID" value="XM_047882679.1"/>
</dbReference>
<sequence length="169" mass="19295">MVTWIPNNDSCNCRYALPTFWVLSVNKYTAVNLQEPAQIIDMKFCTILLTIQVVGCAATAINALTDGSRCISNCSALNIKSTKDVKINASFIEVPSYISRYRHLEFKNNWAQIIRSRRPHNLSAMDAAAETSSSNSRISKWTRRPLRTKRYRDHPARDIGRRDHCRGFT</sequence>
<proteinExistence type="predicted"/>
<dbReference type="AlphaFoldDB" id="A0A979FR31"/>
<evidence type="ECO:0000256" key="1">
    <source>
        <dbReference type="SAM" id="MobiDB-lite"/>
    </source>
</evidence>